<gene>
    <name evidence="3" type="ORF">DL762_000779</name>
</gene>
<dbReference type="InterPro" id="IPR016477">
    <property type="entry name" value="Fructo-/Ketosamine-3-kinase"/>
</dbReference>
<accession>A0ABY0HI88</accession>
<dbReference type="Gene3D" id="3.90.1200.10">
    <property type="match status" value="1"/>
</dbReference>
<evidence type="ECO:0000313" key="3">
    <source>
        <dbReference type="EMBL" id="RYO94031.1"/>
    </source>
</evidence>
<evidence type="ECO:0000256" key="1">
    <source>
        <dbReference type="ARBA" id="ARBA00011961"/>
    </source>
</evidence>
<comment type="catalytic activity">
    <reaction evidence="2">
        <text>N(6)-D-ribulosyl-L-lysyl-[protein] + ATP = N(6)-(3-O-phospho-D-ribulosyl)-L-lysyl-[protein] + ADP + H(+)</text>
        <dbReference type="Rhea" id="RHEA:48432"/>
        <dbReference type="Rhea" id="RHEA-COMP:12103"/>
        <dbReference type="Rhea" id="RHEA-COMP:12104"/>
        <dbReference type="ChEBI" id="CHEBI:15378"/>
        <dbReference type="ChEBI" id="CHEBI:30616"/>
        <dbReference type="ChEBI" id="CHEBI:90418"/>
        <dbReference type="ChEBI" id="CHEBI:90420"/>
        <dbReference type="ChEBI" id="CHEBI:456216"/>
        <dbReference type="EC" id="2.7.1.172"/>
    </reaction>
    <physiologicalReaction direction="left-to-right" evidence="2">
        <dbReference type="Rhea" id="RHEA:48433"/>
    </physiologicalReaction>
</comment>
<comment type="caution">
    <text evidence="3">The sequence shown here is derived from an EMBL/GenBank/DDBJ whole genome shotgun (WGS) entry which is preliminary data.</text>
</comment>
<dbReference type="SUPFAM" id="SSF56112">
    <property type="entry name" value="Protein kinase-like (PK-like)"/>
    <property type="match status" value="1"/>
</dbReference>
<dbReference type="Pfam" id="PF03881">
    <property type="entry name" value="Fructosamin_kin"/>
    <property type="match status" value="1"/>
</dbReference>
<organism evidence="3 4">
    <name type="scientific">Monosporascus cannonballus</name>
    <dbReference type="NCBI Taxonomy" id="155416"/>
    <lineage>
        <taxon>Eukaryota</taxon>
        <taxon>Fungi</taxon>
        <taxon>Dikarya</taxon>
        <taxon>Ascomycota</taxon>
        <taxon>Pezizomycotina</taxon>
        <taxon>Sordariomycetes</taxon>
        <taxon>Xylariomycetidae</taxon>
        <taxon>Xylariales</taxon>
        <taxon>Xylariales incertae sedis</taxon>
        <taxon>Monosporascus</taxon>
    </lineage>
</organism>
<dbReference type="Proteomes" id="UP000294003">
    <property type="component" value="Unassembled WGS sequence"/>
</dbReference>
<evidence type="ECO:0000313" key="4">
    <source>
        <dbReference type="Proteomes" id="UP000294003"/>
    </source>
</evidence>
<dbReference type="EMBL" id="QJNS01000013">
    <property type="protein sequence ID" value="RYO94031.1"/>
    <property type="molecule type" value="Genomic_DNA"/>
</dbReference>
<name>A0ABY0HI88_9PEZI</name>
<dbReference type="PANTHER" id="PTHR12149">
    <property type="entry name" value="FRUCTOSAMINE 3 KINASE-RELATED PROTEIN"/>
    <property type="match status" value="1"/>
</dbReference>
<proteinExistence type="predicted"/>
<sequence length="253" mass="29832">MGDLVPQPIAWGSYSRIPEVHFFLCKFRPMTDGLPDLEIFPAKIAELHRTGTSPDGRFGFDVTTFHGEIPIEHGWSDTWEEYFGRTTRILLQLEQEVRGPDEEIRRLSEPFFEKVIPRLLRPLETGGHSIRPSLIHGDLWHGNASMDKDSGMPIIFDAASFYAHNESVWRQPWNKINKRYRERYHEHFPKSYPEADYDSRNLLYATRVNVLDSILYKNDRNYREMLIEGMRQLVEEFPGGFERWEVSQRTRDD</sequence>
<dbReference type="EC" id="2.7.1.172" evidence="1"/>
<keyword evidence="4" id="KW-1185">Reference proteome</keyword>
<protein>
    <recommendedName>
        <fullName evidence="1">protein-ribulosamine 3-kinase</fullName>
        <ecNumber evidence="1">2.7.1.172</ecNumber>
    </recommendedName>
</protein>
<dbReference type="InterPro" id="IPR011009">
    <property type="entry name" value="Kinase-like_dom_sf"/>
</dbReference>
<evidence type="ECO:0000256" key="2">
    <source>
        <dbReference type="ARBA" id="ARBA00048655"/>
    </source>
</evidence>
<dbReference type="PANTHER" id="PTHR12149:SF8">
    <property type="entry name" value="PROTEIN-RIBULOSAMINE 3-KINASE"/>
    <property type="match status" value="1"/>
</dbReference>
<reference evidence="3 4" key="1">
    <citation type="submission" date="2018-06" db="EMBL/GenBank/DDBJ databases">
        <title>Complete Genomes of Monosporascus.</title>
        <authorList>
            <person name="Robinson A.J."/>
            <person name="Natvig D.O."/>
        </authorList>
    </citation>
    <scope>NUCLEOTIDE SEQUENCE [LARGE SCALE GENOMIC DNA]</scope>
    <source>
        <strain evidence="3 4">CBS 609.92</strain>
    </source>
</reference>